<evidence type="ECO:0000313" key="10">
    <source>
        <dbReference type="Proteomes" id="UP000326729"/>
    </source>
</evidence>
<evidence type="ECO:0000313" key="9">
    <source>
        <dbReference type="EMBL" id="VVM85344.1"/>
    </source>
</evidence>
<dbReference type="SUPFAM" id="SSF103473">
    <property type="entry name" value="MFS general substrate transporter"/>
    <property type="match status" value="1"/>
</dbReference>
<keyword evidence="5 7" id="KW-1133">Transmembrane helix</keyword>
<feature type="transmembrane region" description="Helical" evidence="7">
    <location>
        <begin position="289"/>
        <end position="308"/>
    </location>
</feature>
<feature type="transmembrane region" description="Helical" evidence="7">
    <location>
        <begin position="320"/>
        <end position="338"/>
    </location>
</feature>
<feature type="transmembrane region" description="Helical" evidence="7">
    <location>
        <begin position="54"/>
        <end position="75"/>
    </location>
</feature>
<dbReference type="Gene3D" id="1.20.1250.20">
    <property type="entry name" value="MFS general substrate transporter like domains"/>
    <property type="match status" value="2"/>
</dbReference>
<feature type="transmembrane region" description="Helical" evidence="7">
    <location>
        <begin position="344"/>
        <end position="366"/>
    </location>
</feature>
<feature type="transmembrane region" description="Helical" evidence="7">
    <location>
        <begin position="87"/>
        <end position="105"/>
    </location>
</feature>
<feature type="transmembrane region" description="Helical" evidence="7">
    <location>
        <begin position="407"/>
        <end position="425"/>
    </location>
</feature>
<dbReference type="CDD" id="cd17329">
    <property type="entry name" value="MFS_MdtH_MDR_like"/>
    <property type="match status" value="1"/>
</dbReference>
<sequence length="435" mass="46805">MNHGNGFPEKQNRTDWFGRHQPYTDTATVATHTPHSNKDIPLTVAAYSPLIRRLLICSLTIVVSRAITSPLLTLFVSDKLGLNQQDVGLLLGIAVFVATLLSLYGGYIIDRFEKRRLLVLSMASSAVGLVLLTFADNLYLTTLTLIVTETASALFLIGSKAILSDNLPVGQRAKAFSLSYTLTNIGYAVGPMIGVLIAGVFASAPFLIAAAIAFFSIFLMTGIPTGPASAPATAQAQSFLKTLITLKNDRTLITFTAGCLLSTVVHGRFTFYLSQYLLATSNAKHTMDVMAALLACNAISVILLQYQVGRFLKREQLRQWIVAGTGLFILGLIGFSLADSLVSWCVAMFIFTLGEIIIYPAEFLFVDTLAPEELRGSYYGAQNLAALGGALSPVICGFMLMHTPAPSMFYALSALAAVGGLLCYMSGRRGPIEQN</sequence>
<feature type="transmembrane region" description="Helical" evidence="7">
    <location>
        <begin position="207"/>
        <end position="230"/>
    </location>
</feature>
<evidence type="ECO:0000256" key="4">
    <source>
        <dbReference type="ARBA" id="ARBA00022692"/>
    </source>
</evidence>
<reference evidence="9 10" key="1">
    <citation type="submission" date="2019-09" db="EMBL/GenBank/DDBJ databases">
        <authorList>
            <person name="Chandra G."/>
            <person name="Truman W A."/>
        </authorList>
    </citation>
    <scope>NUCLEOTIDE SEQUENCE [LARGE SCALE GENOMIC DNA]</scope>
    <source>
        <strain evidence="9">PS659</strain>
    </source>
</reference>
<dbReference type="GO" id="GO:0022857">
    <property type="term" value="F:transmembrane transporter activity"/>
    <property type="evidence" value="ECO:0007669"/>
    <property type="project" value="InterPro"/>
</dbReference>
<feature type="domain" description="Major facilitator superfamily (MFS) profile" evidence="8">
    <location>
        <begin position="50"/>
        <end position="431"/>
    </location>
</feature>
<dbReference type="Pfam" id="PF07690">
    <property type="entry name" value="MFS_1"/>
    <property type="match status" value="1"/>
</dbReference>
<dbReference type="InterPro" id="IPR020846">
    <property type="entry name" value="MFS_dom"/>
</dbReference>
<keyword evidence="4 7" id="KW-0812">Transmembrane</keyword>
<evidence type="ECO:0000256" key="7">
    <source>
        <dbReference type="SAM" id="Phobius"/>
    </source>
</evidence>
<feature type="transmembrane region" description="Helical" evidence="7">
    <location>
        <begin position="175"/>
        <end position="201"/>
    </location>
</feature>
<proteinExistence type="predicted"/>
<name>A0A5E6SWI8_PSEFL</name>
<feature type="transmembrane region" description="Helical" evidence="7">
    <location>
        <begin position="117"/>
        <end position="135"/>
    </location>
</feature>
<dbReference type="EMBL" id="CABVGY010000012">
    <property type="protein sequence ID" value="VVM85344.1"/>
    <property type="molecule type" value="Genomic_DNA"/>
</dbReference>
<dbReference type="Proteomes" id="UP000326729">
    <property type="component" value="Unassembled WGS sequence"/>
</dbReference>
<dbReference type="GO" id="GO:0005886">
    <property type="term" value="C:plasma membrane"/>
    <property type="evidence" value="ECO:0007669"/>
    <property type="project" value="UniProtKB-SubCell"/>
</dbReference>
<keyword evidence="2" id="KW-0813">Transport</keyword>
<evidence type="ECO:0000256" key="2">
    <source>
        <dbReference type="ARBA" id="ARBA00022448"/>
    </source>
</evidence>
<dbReference type="InterPro" id="IPR050171">
    <property type="entry name" value="MFS_Transporters"/>
</dbReference>
<evidence type="ECO:0000256" key="3">
    <source>
        <dbReference type="ARBA" id="ARBA00022475"/>
    </source>
</evidence>
<organism evidence="9 10">
    <name type="scientific">Pseudomonas fluorescens</name>
    <dbReference type="NCBI Taxonomy" id="294"/>
    <lineage>
        <taxon>Bacteria</taxon>
        <taxon>Pseudomonadati</taxon>
        <taxon>Pseudomonadota</taxon>
        <taxon>Gammaproteobacteria</taxon>
        <taxon>Pseudomonadales</taxon>
        <taxon>Pseudomonadaceae</taxon>
        <taxon>Pseudomonas</taxon>
    </lineage>
</organism>
<dbReference type="InterPro" id="IPR036259">
    <property type="entry name" value="MFS_trans_sf"/>
</dbReference>
<keyword evidence="3" id="KW-1003">Cell membrane</keyword>
<gene>
    <name evidence="9" type="primary">mdtH</name>
    <name evidence="9" type="ORF">PS659_02559</name>
</gene>
<accession>A0A5E6SWI8</accession>
<keyword evidence="6 7" id="KW-0472">Membrane</keyword>
<dbReference type="AlphaFoldDB" id="A0A5E6SWI8"/>
<evidence type="ECO:0000256" key="6">
    <source>
        <dbReference type="ARBA" id="ARBA00023136"/>
    </source>
</evidence>
<dbReference type="InterPro" id="IPR011701">
    <property type="entry name" value="MFS"/>
</dbReference>
<evidence type="ECO:0000256" key="5">
    <source>
        <dbReference type="ARBA" id="ARBA00022989"/>
    </source>
</evidence>
<dbReference type="PROSITE" id="PS50850">
    <property type="entry name" value="MFS"/>
    <property type="match status" value="1"/>
</dbReference>
<feature type="transmembrane region" description="Helical" evidence="7">
    <location>
        <begin position="378"/>
        <end position="401"/>
    </location>
</feature>
<comment type="subcellular location">
    <subcellularLocation>
        <location evidence="1">Cell membrane</location>
        <topology evidence="1">Multi-pass membrane protein</topology>
    </subcellularLocation>
</comment>
<feature type="transmembrane region" description="Helical" evidence="7">
    <location>
        <begin position="251"/>
        <end position="269"/>
    </location>
</feature>
<protein>
    <submittedName>
        <fullName evidence="9">Multidrug resistance protein MdtH</fullName>
    </submittedName>
</protein>
<feature type="transmembrane region" description="Helical" evidence="7">
    <location>
        <begin position="141"/>
        <end position="163"/>
    </location>
</feature>
<evidence type="ECO:0000259" key="8">
    <source>
        <dbReference type="PROSITE" id="PS50850"/>
    </source>
</evidence>
<dbReference type="PANTHER" id="PTHR23517">
    <property type="entry name" value="RESISTANCE PROTEIN MDTM, PUTATIVE-RELATED-RELATED"/>
    <property type="match status" value="1"/>
</dbReference>
<evidence type="ECO:0000256" key="1">
    <source>
        <dbReference type="ARBA" id="ARBA00004651"/>
    </source>
</evidence>